<evidence type="ECO:0000313" key="2">
    <source>
        <dbReference type="Proteomes" id="UP000284841"/>
    </source>
</evidence>
<sequence>MNTMKIAWLFPDTLYLHGERGNILALARFAELAGFQAQIEKVDFETENFDAMDYDVIFCPPGEIASYPTILDWLKPYKELFQNFVEAGRPMVVTGTSIALWGSKVVRTDGSEFEGMGLLEVEARENEAVYGDDIYFSCSYHGAEMEIIGNQIQMADFINQGEEPFGKLIYGYGNTGKNREEGFQKKNAIFTNTLAPMLVVSPKLTMEIIKAAAESKGLPIENIQFDMELEEKSFATKKEFIFGKESRLTNCKEKE</sequence>
<protein>
    <submittedName>
        <fullName evidence="1">Cobalamin biosynthesis protein CobQ</fullName>
    </submittedName>
</protein>
<comment type="caution">
    <text evidence="1">The sequence shown here is derived from an EMBL/GenBank/DDBJ whole genome shotgun (WGS) entry which is preliminary data.</text>
</comment>
<name>A0A415E3A8_9FIRM</name>
<evidence type="ECO:0000313" key="1">
    <source>
        <dbReference type="EMBL" id="RHJ88108.1"/>
    </source>
</evidence>
<dbReference type="Proteomes" id="UP000284841">
    <property type="component" value="Unassembled WGS sequence"/>
</dbReference>
<dbReference type="RefSeq" id="WP_067541631.1">
    <property type="nucleotide sequence ID" value="NZ_AP025567.1"/>
</dbReference>
<dbReference type="AlphaFoldDB" id="A0A415E3A8"/>
<dbReference type="InterPro" id="IPR029062">
    <property type="entry name" value="Class_I_gatase-like"/>
</dbReference>
<proteinExistence type="predicted"/>
<dbReference type="GeneID" id="83005960"/>
<organism evidence="1 2">
    <name type="scientific">Emergencia timonensis</name>
    <dbReference type="NCBI Taxonomy" id="1776384"/>
    <lineage>
        <taxon>Bacteria</taxon>
        <taxon>Bacillati</taxon>
        <taxon>Bacillota</taxon>
        <taxon>Clostridia</taxon>
        <taxon>Peptostreptococcales</taxon>
        <taxon>Anaerovoracaceae</taxon>
        <taxon>Emergencia</taxon>
    </lineage>
</organism>
<dbReference type="STRING" id="1776384.GCA_900086585_03672"/>
<gene>
    <name evidence="1" type="ORF">DW099_06720</name>
</gene>
<dbReference type="OrthoDB" id="9782045at2"/>
<dbReference type="EMBL" id="QRMS01000002">
    <property type="protein sequence ID" value="RHJ88108.1"/>
    <property type="molecule type" value="Genomic_DNA"/>
</dbReference>
<dbReference type="SUPFAM" id="SSF52317">
    <property type="entry name" value="Class I glutamine amidotransferase-like"/>
    <property type="match status" value="1"/>
</dbReference>
<accession>A0A415E3A8</accession>
<reference evidence="1 2" key="1">
    <citation type="submission" date="2018-08" db="EMBL/GenBank/DDBJ databases">
        <title>A genome reference for cultivated species of the human gut microbiota.</title>
        <authorList>
            <person name="Zou Y."/>
            <person name="Xue W."/>
            <person name="Luo G."/>
        </authorList>
    </citation>
    <scope>NUCLEOTIDE SEQUENCE [LARGE SCALE GENOMIC DNA]</scope>
    <source>
        <strain evidence="1 2">AM07-24</strain>
    </source>
</reference>
<keyword evidence="2" id="KW-1185">Reference proteome</keyword>